<protein>
    <submittedName>
        <fullName evidence="3">Arylalkylamine N-acetyltransferase-like 2</fullName>
    </submittedName>
</protein>
<keyword evidence="2" id="KW-1185">Reference proteome</keyword>
<dbReference type="RefSeq" id="XP_016930860.3">
    <property type="nucleotide sequence ID" value="XM_017075371.4"/>
</dbReference>
<dbReference type="PANTHER" id="PTHR20905">
    <property type="entry name" value="N-ACETYLTRANSFERASE-RELATED"/>
    <property type="match status" value="1"/>
</dbReference>
<evidence type="ECO:0000313" key="3">
    <source>
        <dbReference type="RefSeq" id="XP_016930860.3"/>
    </source>
</evidence>
<dbReference type="GeneID" id="108010497"/>
<accession>A0AB39ZA27</accession>
<name>A0AB39ZA27_DROSZ</name>
<dbReference type="Pfam" id="PF00583">
    <property type="entry name" value="Acetyltransf_1"/>
    <property type="match status" value="1"/>
</dbReference>
<dbReference type="InterPro" id="IPR000182">
    <property type="entry name" value="GNAT_dom"/>
</dbReference>
<dbReference type="GO" id="GO:0004059">
    <property type="term" value="F:aralkylamine N-acetyltransferase activity"/>
    <property type="evidence" value="ECO:0007669"/>
    <property type="project" value="UniProtKB-EC"/>
</dbReference>
<dbReference type="InterPro" id="IPR016181">
    <property type="entry name" value="Acyl_CoA_acyltransferase"/>
</dbReference>
<dbReference type="PROSITE" id="PS51186">
    <property type="entry name" value="GNAT"/>
    <property type="match status" value="1"/>
</dbReference>
<evidence type="ECO:0000259" key="1">
    <source>
        <dbReference type="PROSITE" id="PS51186"/>
    </source>
</evidence>
<dbReference type="SUPFAM" id="SSF55729">
    <property type="entry name" value="Acyl-CoA N-acyltransferases (Nat)"/>
    <property type="match status" value="1"/>
</dbReference>
<reference evidence="3" key="1">
    <citation type="submission" date="2025-08" db="UniProtKB">
        <authorList>
            <consortium name="RefSeq"/>
        </authorList>
    </citation>
    <scope>IDENTIFICATION</scope>
</reference>
<dbReference type="Proteomes" id="UP001652628">
    <property type="component" value="Chromosome 2L"/>
</dbReference>
<dbReference type="PANTHER" id="PTHR20905:SF1">
    <property type="entry name" value="AT07410P-RELATED"/>
    <property type="match status" value="1"/>
</dbReference>
<gene>
    <name evidence="3" type="primary">AANATL2</name>
</gene>
<dbReference type="Gene3D" id="3.40.630.30">
    <property type="match status" value="1"/>
</dbReference>
<sequence length="218" mass="24531">MSAIVIRAMNMEDFEEVEAFLAKHFFKHEPLMQIPQEDPTQAAVIPEEEELHRSLIPQNLSLVAVDVDENRIVGVVLAGELTPEDLEREFRETEQKKVSCLLDKIHKFLAGVEREANVFEHFGVQRALYLYMLGVDTSVRRQRIGTRLVAATIELGRQQGFPVLTSTCTSLHSTRLMTGLQMEVVLSKDYADYKDENGEVILPAADPHTSASVVGIRL</sequence>
<feature type="domain" description="N-acetyltransferase" evidence="1">
    <location>
        <begin position="4"/>
        <end position="199"/>
    </location>
</feature>
<proteinExistence type="predicted"/>
<dbReference type="CDD" id="cd04301">
    <property type="entry name" value="NAT_SF"/>
    <property type="match status" value="1"/>
</dbReference>
<dbReference type="AlphaFoldDB" id="A0AB39ZA27"/>
<organism evidence="2 3">
    <name type="scientific">Drosophila suzukii</name>
    <name type="common">Spotted-wing drosophila fruit fly</name>
    <dbReference type="NCBI Taxonomy" id="28584"/>
    <lineage>
        <taxon>Eukaryota</taxon>
        <taxon>Metazoa</taxon>
        <taxon>Ecdysozoa</taxon>
        <taxon>Arthropoda</taxon>
        <taxon>Hexapoda</taxon>
        <taxon>Insecta</taxon>
        <taxon>Pterygota</taxon>
        <taxon>Neoptera</taxon>
        <taxon>Endopterygota</taxon>
        <taxon>Diptera</taxon>
        <taxon>Brachycera</taxon>
        <taxon>Muscomorpha</taxon>
        <taxon>Ephydroidea</taxon>
        <taxon>Drosophilidae</taxon>
        <taxon>Drosophila</taxon>
        <taxon>Sophophora</taxon>
    </lineage>
</organism>
<evidence type="ECO:0000313" key="2">
    <source>
        <dbReference type="Proteomes" id="UP001652628"/>
    </source>
</evidence>